<comment type="subcellular location">
    <subcellularLocation>
        <location evidence="1">Membrane</location>
        <topology evidence="1">Multi-pass membrane protein</topology>
    </subcellularLocation>
</comment>
<gene>
    <name evidence="7" type="ORF">CBI38_12960</name>
</gene>
<dbReference type="OrthoDB" id="3212530at2"/>
<organism evidence="7 8">
    <name type="scientific">Rhodococcus oxybenzonivorans</name>
    <dbReference type="NCBI Taxonomy" id="1990687"/>
    <lineage>
        <taxon>Bacteria</taxon>
        <taxon>Bacillati</taxon>
        <taxon>Actinomycetota</taxon>
        <taxon>Actinomycetes</taxon>
        <taxon>Mycobacteriales</taxon>
        <taxon>Nocardiaceae</taxon>
        <taxon>Rhodococcus</taxon>
    </lineage>
</organism>
<protein>
    <submittedName>
        <fullName evidence="7">Iron export ABC transporter permease subunit FetB</fullName>
    </submittedName>
</protein>
<evidence type="ECO:0000256" key="4">
    <source>
        <dbReference type="ARBA" id="ARBA00022989"/>
    </source>
</evidence>
<dbReference type="EMBL" id="CP021354">
    <property type="protein sequence ID" value="AWK72351.1"/>
    <property type="molecule type" value="Genomic_DNA"/>
</dbReference>
<evidence type="ECO:0000313" key="7">
    <source>
        <dbReference type="EMBL" id="AWK72351.1"/>
    </source>
</evidence>
<sequence>MSSTIIGWAGLLASLIFVAVAIGLSAQQRLSLTTPIVVSVARSLVQMMIVGVALVPLVRPQTPLWWSWLWVIGIVFFAAYTITRRAPAVPELYVLALAAMAAVAVVGLAVIFGARIFELSGRTLVPVAGMIVGNSMKSAVIAAARVSESVADHRAEIEAGLALGMTPRRAFDRQLRSALRTAISSQVEQTAALGIVFLPGAMTGLILAGVDPMEAVFAQLALMYVILAGVVIAVVVTGLGTLRRLTTADQRLVPVGRAR</sequence>
<keyword evidence="8" id="KW-1185">Reference proteome</keyword>
<keyword evidence="3 6" id="KW-0812">Transmembrane</keyword>
<keyword evidence="5 6" id="KW-0472">Membrane</keyword>
<reference evidence="7 8" key="1">
    <citation type="submission" date="2017-05" db="EMBL/GenBank/DDBJ databases">
        <title>Isolation of Rhodococcus sp. S2-17 biodegrading of BP-3.</title>
        <authorList>
            <person name="Lee Y."/>
            <person name="Kim K.H."/>
            <person name="Chun B.H."/>
            <person name="Jung H.S."/>
            <person name="Jeon C.O."/>
        </authorList>
    </citation>
    <scope>NUCLEOTIDE SEQUENCE [LARGE SCALE GENOMIC DNA]</scope>
    <source>
        <strain evidence="7 8">S2-17</strain>
    </source>
</reference>
<feature type="transmembrane region" description="Helical" evidence="6">
    <location>
        <begin position="94"/>
        <end position="117"/>
    </location>
</feature>
<accession>A0A2S2BUP7</accession>
<dbReference type="Pfam" id="PF03649">
    <property type="entry name" value="UPF0014"/>
    <property type="match status" value="1"/>
</dbReference>
<evidence type="ECO:0000256" key="3">
    <source>
        <dbReference type="ARBA" id="ARBA00022692"/>
    </source>
</evidence>
<feature type="transmembrane region" description="Helical" evidence="6">
    <location>
        <begin position="216"/>
        <end position="242"/>
    </location>
</feature>
<evidence type="ECO:0000313" key="8">
    <source>
        <dbReference type="Proteomes" id="UP000245711"/>
    </source>
</evidence>
<keyword evidence="4 6" id="KW-1133">Transmembrane helix</keyword>
<dbReference type="Proteomes" id="UP000245711">
    <property type="component" value="Chromosome"/>
</dbReference>
<feature type="transmembrane region" description="Helical" evidence="6">
    <location>
        <begin position="36"/>
        <end position="58"/>
    </location>
</feature>
<dbReference type="PANTHER" id="PTHR30028">
    <property type="entry name" value="UPF0014 INNER MEMBRANE PROTEIN YBBM-RELATED"/>
    <property type="match status" value="1"/>
</dbReference>
<feature type="transmembrane region" description="Helical" evidence="6">
    <location>
        <begin position="190"/>
        <end position="210"/>
    </location>
</feature>
<feature type="transmembrane region" description="Helical" evidence="6">
    <location>
        <begin position="64"/>
        <end position="82"/>
    </location>
</feature>
<comment type="similarity">
    <text evidence="2">Belongs to the UPF0014 family.</text>
</comment>
<dbReference type="PANTHER" id="PTHR30028:SF0">
    <property type="entry name" value="PROTEIN ALUMINUM SENSITIVE 3"/>
    <property type="match status" value="1"/>
</dbReference>
<feature type="transmembrane region" description="Helical" evidence="6">
    <location>
        <begin position="6"/>
        <end position="24"/>
    </location>
</feature>
<evidence type="ECO:0000256" key="1">
    <source>
        <dbReference type="ARBA" id="ARBA00004141"/>
    </source>
</evidence>
<dbReference type="KEGG" id="roz:CBI38_12960"/>
<evidence type="ECO:0000256" key="6">
    <source>
        <dbReference type="SAM" id="Phobius"/>
    </source>
</evidence>
<evidence type="ECO:0000256" key="5">
    <source>
        <dbReference type="ARBA" id="ARBA00023136"/>
    </source>
</evidence>
<evidence type="ECO:0000256" key="2">
    <source>
        <dbReference type="ARBA" id="ARBA00005268"/>
    </source>
</evidence>
<proteinExistence type="inferred from homology"/>
<name>A0A2S2BUP7_9NOCA</name>
<dbReference type="InterPro" id="IPR005226">
    <property type="entry name" value="UPF0014_fam"/>
</dbReference>
<dbReference type="GO" id="GO:0005886">
    <property type="term" value="C:plasma membrane"/>
    <property type="evidence" value="ECO:0007669"/>
    <property type="project" value="TreeGrafter"/>
</dbReference>
<dbReference type="AlphaFoldDB" id="A0A2S2BUP7"/>
<dbReference type="RefSeq" id="WP_109329410.1">
    <property type="nucleotide sequence ID" value="NZ_CP021354.1"/>
</dbReference>